<keyword evidence="3" id="KW-1185">Reference proteome</keyword>
<name>A0AAW2YZ48_9EUKA</name>
<evidence type="ECO:0000256" key="1">
    <source>
        <dbReference type="SAM" id="MobiDB-lite"/>
    </source>
</evidence>
<protein>
    <submittedName>
        <fullName evidence="2">Arylsulfatase E</fullName>
    </submittedName>
</protein>
<gene>
    <name evidence="2" type="ORF">AKO1_013226</name>
</gene>
<evidence type="ECO:0000313" key="2">
    <source>
        <dbReference type="EMBL" id="KAL0482093.1"/>
    </source>
</evidence>
<accession>A0AAW2YZ48</accession>
<dbReference type="Proteomes" id="UP001431209">
    <property type="component" value="Unassembled WGS sequence"/>
</dbReference>
<sequence length="133" mass="15053">MSSQEAQQEPVDNKDKSTVKTYRPPDGSPPVICIHTTPTLMKRLAAFLRHFDRPPQQLFLEFAFVEVEESNVAQFRYKLTHPILEAIYGSTVDEELRRSMLVTPQEASTNGPLSGLGNRNGSRRLPESLNPRM</sequence>
<dbReference type="EMBL" id="JAOPGA020000819">
    <property type="protein sequence ID" value="KAL0482093.1"/>
    <property type="molecule type" value="Genomic_DNA"/>
</dbReference>
<comment type="caution">
    <text evidence="2">The sequence shown here is derived from an EMBL/GenBank/DDBJ whole genome shotgun (WGS) entry which is preliminary data.</text>
</comment>
<proteinExistence type="predicted"/>
<dbReference type="AlphaFoldDB" id="A0AAW2YZ48"/>
<feature type="region of interest" description="Disordered" evidence="1">
    <location>
        <begin position="103"/>
        <end position="133"/>
    </location>
</feature>
<feature type="region of interest" description="Disordered" evidence="1">
    <location>
        <begin position="1"/>
        <end position="34"/>
    </location>
</feature>
<reference evidence="2 3" key="1">
    <citation type="submission" date="2024-03" db="EMBL/GenBank/DDBJ databases">
        <title>The Acrasis kona genome and developmental transcriptomes reveal deep origins of eukaryotic multicellular pathways.</title>
        <authorList>
            <person name="Sheikh S."/>
            <person name="Fu C.-J."/>
            <person name="Brown M.W."/>
            <person name="Baldauf S.L."/>
        </authorList>
    </citation>
    <scope>NUCLEOTIDE SEQUENCE [LARGE SCALE GENOMIC DNA]</scope>
    <source>
        <strain evidence="2 3">ATCC MYA-3509</strain>
    </source>
</reference>
<organism evidence="2 3">
    <name type="scientific">Acrasis kona</name>
    <dbReference type="NCBI Taxonomy" id="1008807"/>
    <lineage>
        <taxon>Eukaryota</taxon>
        <taxon>Discoba</taxon>
        <taxon>Heterolobosea</taxon>
        <taxon>Tetramitia</taxon>
        <taxon>Eutetramitia</taxon>
        <taxon>Acrasidae</taxon>
        <taxon>Acrasis</taxon>
    </lineage>
</organism>
<feature type="compositionally biased region" description="Polar residues" evidence="1">
    <location>
        <begin position="105"/>
        <end position="120"/>
    </location>
</feature>
<evidence type="ECO:0000313" key="3">
    <source>
        <dbReference type="Proteomes" id="UP001431209"/>
    </source>
</evidence>